<dbReference type="AlphaFoldDB" id="A0A8J8K8Y4"/>
<comment type="caution">
    <text evidence="3">The sequence shown here is derived from an EMBL/GenBank/DDBJ whole genome shotgun (WGS) entry which is preliminary data.</text>
</comment>
<evidence type="ECO:0000259" key="2">
    <source>
        <dbReference type="Pfam" id="PF00487"/>
    </source>
</evidence>
<keyword evidence="1" id="KW-1133">Transmembrane helix</keyword>
<feature type="transmembrane region" description="Helical" evidence="1">
    <location>
        <begin position="204"/>
        <end position="226"/>
    </location>
</feature>
<evidence type="ECO:0000313" key="4">
    <source>
        <dbReference type="Proteomes" id="UP000610746"/>
    </source>
</evidence>
<dbReference type="EMBL" id="JABSNO010000009">
    <property type="protein sequence ID" value="NRS92462.1"/>
    <property type="molecule type" value="Genomic_DNA"/>
</dbReference>
<dbReference type="PANTHER" id="PTHR12879">
    <property type="entry name" value="SPHINGOLIPID DELTA 4 DESATURASE/C-4 HYDROXYLASE PROTEIN DES2"/>
    <property type="match status" value="1"/>
</dbReference>
<dbReference type="GO" id="GO:0046513">
    <property type="term" value="P:ceramide biosynthetic process"/>
    <property type="evidence" value="ECO:0007669"/>
    <property type="project" value="TreeGrafter"/>
</dbReference>
<keyword evidence="1" id="KW-0812">Transmembrane</keyword>
<evidence type="ECO:0000313" key="3">
    <source>
        <dbReference type="EMBL" id="NRS92462.1"/>
    </source>
</evidence>
<sequence length="310" mass="36869">MNIHKNSKLILETVFIFIANSFLACSIIQYIQNPFLMYALYLPLLIFQGFWYYRIYIVGHESAHKKLFSNNLKLNDIVGTLMLIPLFVPITIYRKIHYFHHGFNRKDEHTSALDTFIVKGKFKKLKTIYYYIIWYLNVFFGGFFLHSLVSVFLFLFMPPKLALKISPAFKGWTFKDQLKSIALFSLSVAFHFSAYLLLGKEVYLLSFGYPLLSFAWILSLLVYIFHYDTTIGNEVRYNVRSVKSVPFLSWILMNFNDHATHHQYPNIPWHELPKKRKILPQYYLEKNQTTWSFFRAIINQLKGPHIYYEN</sequence>
<proteinExistence type="predicted"/>
<dbReference type="PROSITE" id="PS51257">
    <property type="entry name" value="PROKAR_LIPOPROTEIN"/>
    <property type="match status" value="1"/>
</dbReference>
<dbReference type="RefSeq" id="WP_173779069.1">
    <property type="nucleotide sequence ID" value="NZ_JABSNO010000009.1"/>
</dbReference>
<dbReference type="Pfam" id="PF00487">
    <property type="entry name" value="FA_desaturase"/>
    <property type="match status" value="1"/>
</dbReference>
<dbReference type="GO" id="GO:0042284">
    <property type="term" value="F:sphingolipid delta-4 desaturase activity"/>
    <property type="evidence" value="ECO:0007669"/>
    <property type="project" value="TreeGrafter"/>
</dbReference>
<accession>A0A8J8K8Y4</accession>
<organism evidence="3 4">
    <name type="scientific">Frigoriflavimonas asaccharolytica</name>
    <dbReference type="NCBI Taxonomy" id="2735899"/>
    <lineage>
        <taxon>Bacteria</taxon>
        <taxon>Pseudomonadati</taxon>
        <taxon>Bacteroidota</taxon>
        <taxon>Flavobacteriia</taxon>
        <taxon>Flavobacteriales</taxon>
        <taxon>Weeksellaceae</taxon>
        <taxon>Frigoriflavimonas</taxon>
    </lineage>
</organism>
<evidence type="ECO:0000256" key="1">
    <source>
        <dbReference type="SAM" id="Phobius"/>
    </source>
</evidence>
<feature type="transmembrane region" description="Helical" evidence="1">
    <location>
        <begin position="178"/>
        <end position="198"/>
    </location>
</feature>
<feature type="transmembrane region" description="Helical" evidence="1">
    <location>
        <begin position="74"/>
        <end position="93"/>
    </location>
</feature>
<dbReference type="InterPro" id="IPR005804">
    <property type="entry name" value="FA_desaturase_dom"/>
</dbReference>
<protein>
    <submittedName>
        <fullName evidence="3">Fatty acid desaturase</fullName>
    </submittedName>
</protein>
<feature type="transmembrane region" description="Helical" evidence="1">
    <location>
        <begin position="9"/>
        <end position="29"/>
    </location>
</feature>
<dbReference type="Proteomes" id="UP000610746">
    <property type="component" value="Unassembled WGS sequence"/>
</dbReference>
<reference evidence="3" key="1">
    <citation type="submission" date="2020-05" db="EMBL/GenBank/DDBJ databases">
        <title>Genomic Encyclopedia of Type Strains, Phase IV (KMG-V): Genome sequencing to study the core and pangenomes of soil and plant-associated prokaryotes.</title>
        <authorList>
            <person name="Whitman W."/>
        </authorList>
    </citation>
    <scope>NUCLEOTIDE SEQUENCE</scope>
    <source>
        <strain evidence="3">16F</strain>
    </source>
</reference>
<dbReference type="PANTHER" id="PTHR12879:SF8">
    <property type="entry name" value="SPHINGOLIPID DELTA(4)-DESATURASE DES1"/>
    <property type="match status" value="1"/>
</dbReference>
<dbReference type="GO" id="GO:0016020">
    <property type="term" value="C:membrane"/>
    <property type="evidence" value="ECO:0007669"/>
    <property type="project" value="GOC"/>
</dbReference>
<gene>
    <name evidence="3" type="ORF">HNQ03_001537</name>
</gene>
<keyword evidence="1" id="KW-0472">Membrane</keyword>
<feature type="transmembrane region" description="Helical" evidence="1">
    <location>
        <begin position="128"/>
        <end position="157"/>
    </location>
</feature>
<feature type="transmembrane region" description="Helical" evidence="1">
    <location>
        <begin position="35"/>
        <end position="53"/>
    </location>
</feature>
<name>A0A8J8K8Y4_9FLAO</name>
<feature type="domain" description="Fatty acid desaturase" evidence="2">
    <location>
        <begin position="41"/>
        <end position="292"/>
    </location>
</feature>
<keyword evidence="4" id="KW-1185">Reference proteome</keyword>